<comment type="caution">
    <text evidence="2">The sequence shown here is derived from an EMBL/GenBank/DDBJ whole genome shotgun (WGS) entry which is preliminary data.</text>
</comment>
<reference evidence="2 3" key="1">
    <citation type="submission" date="2020-10" db="EMBL/GenBank/DDBJ databases">
        <title>The Coptis chinensis genome and diversification of protoberbering-type alkaloids.</title>
        <authorList>
            <person name="Wang B."/>
            <person name="Shu S."/>
            <person name="Song C."/>
            <person name="Liu Y."/>
        </authorList>
    </citation>
    <scope>NUCLEOTIDE SEQUENCE [LARGE SCALE GENOMIC DNA]</scope>
    <source>
        <strain evidence="2">HL-2020</strain>
        <tissue evidence="2">Leaf</tissue>
    </source>
</reference>
<dbReference type="OrthoDB" id="1930966at2759"/>
<evidence type="ECO:0000259" key="1">
    <source>
        <dbReference type="Pfam" id="PF03372"/>
    </source>
</evidence>
<evidence type="ECO:0000313" key="3">
    <source>
        <dbReference type="Proteomes" id="UP000631114"/>
    </source>
</evidence>
<dbReference type="Proteomes" id="UP000631114">
    <property type="component" value="Unassembled WGS sequence"/>
</dbReference>
<dbReference type="PANTHER" id="PTHR33710">
    <property type="entry name" value="BNAC02G09200D PROTEIN"/>
    <property type="match status" value="1"/>
</dbReference>
<gene>
    <name evidence="2" type="ORF">IFM89_000028</name>
</gene>
<dbReference type="AlphaFoldDB" id="A0A835IKQ3"/>
<dbReference type="SUPFAM" id="SSF56219">
    <property type="entry name" value="DNase I-like"/>
    <property type="match status" value="1"/>
</dbReference>
<organism evidence="2 3">
    <name type="scientific">Coptis chinensis</name>
    <dbReference type="NCBI Taxonomy" id="261450"/>
    <lineage>
        <taxon>Eukaryota</taxon>
        <taxon>Viridiplantae</taxon>
        <taxon>Streptophyta</taxon>
        <taxon>Embryophyta</taxon>
        <taxon>Tracheophyta</taxon>
        <taxon>Spermatophyta</taxon>
        <taxon>Magnoliopsida</taxon>
        <taxon>Ranunculales</taxon>
        <taxon>Ranunculaceae</taxon>
        <taxon>Coptidoideae</taxon>
        <taxon>Coptis</taxon>
    </lineage>
</organism>
<dbReference type="InterPro" id="IPR005135">
    <property type="entry name" value="Endo/exonuclease/phosphatase"/>
</dbReference>
<proteinExistence type="predicted"/>
<dbReference type="InterPro" id="IPR036691">
    <property type="entry name" value="Endo/exonu/phosph_ase_sf"/>
</dbReference>
<dbReference type="PANTHER" id="PTHR33710:SF71">
    <property type="entry name" value="ENDONUCLEASE_EXONUCLEASE_PHOSPHATASE DOMAIN-CONTAINING PROTEIN"/>
    <property type="match status" value="1"/>
</dbReference>
<dbReference type="EMBL" id="JADFTS010000002">
    <property type="protein sequence ID" value="KAF9618077.1"/>
    <property type="molecule type" value="Genomic_DNA"/>
</dbReference>
<accession>A0A835IKQ3</accession>
<protein>
    <recommendedName>
        <fullName evidence="1">Endonuclease/exonuclease/phosphatase domain-containing protein</fullName>
    </recommendedName>
</protein>
<name>A0A835IKQ3_9MAGN</name>
<evidence type="ECO:0000313" key="2">
    <source>
        <dbReference type="EMBL" id="KAF9618077.1"/>
    </source>
</evidence>
<sequence length="277" mass="32159">MRCIFWNIRGIANERSQIRLSKLINKWDPDIVGIAEPKIQPNDIPINFLHSLGMSTAFFSNPGTDPNRVPNIWLIWKASLPSPTMVYFSNQHIIVEIENVLITIVHAHCIAIQRRQLWLEQSNINPLNLPWMIMGDFNAYLSISKKKGGNNPSSSAMNDFRNFISNNQMMEVPSSGYQLTWWNKQVGRICSHHSPLLGGNLTISQPKNRPFKFFNMWCTHPTFRDTVFESWQIPHQENSIFILMQKLKRLKGVLKKWNKDTFGNIKVKVEDETKKLE</sequence>
<dbReference type="GO" id="GO:0003824">
    <property type="term" value="F:catalytic activity"/>
    <property type="evidence" value="ECO:0007669"/>
    <property type="project" value="InterPro"/>
</dbReference>
<dbReference type="Pfam" id="PF03372">
    <property type="entry name" value="Exo_endo_phos"/>
    <property type="match status" value="1"/>
</dbReference>
<keyword evidence="3" id="KW-1185">Reference proteome</keyword>
<dbReference type="Gene3D" id="3.60.10.10">
    <property type="entry name" value="Endonuclease/exonuclease/phosphatase"/>
    <property type="match status" value="1"/>
</dbReference>
<feature type="domain" description="Endonuclease/exonuclease/phosphatase" evidence="1">
    <location>
        <begin position="6"/>
        <end position="147"/>
    </location>
</feature>